<dbReference type="Gramene" id="mRNA:HanXRQr2_Chr08g0350301">
    <property type="protein sequence ID" value="mRNA:HanXRQr2_Chr08g0350301"/>
    <property type="gene ID" value="HanXRQr2_Chr08g0350301"/>
</dbReference>
<evidence type="ECO:0000256" key="1">
    <source>
        <dbReference type="SAM" id="Phobius"/>
    </source>
</evidence>
<protein>
    <submittedName>
        <fullName evidence="2">Uncharacterized protein</fullName>
    </submittedName>
</protein>
<keyword evidence="1" id="KW-0472">Membrane</keyword>
<keyword evidence="3" id="KW-1185">Reference proteome</keyword>
<organism evidence="2 3">
    <name type="scientific">Helianthus annuus</name>
    <name type="common">Common sunflower</name>
    <dbReference type="NCBI Taxonomy" id="4232"/>
    <lineage>
        <taxon>Eukaryota</taxon>
        <taxon>Viridiplantae</taxon>
        <taxon>Streptophyta</taxon>
        <taxon>Embryophyta</taxon>
        <taxon>Tracheophyta</taxon>
        <taxon>Spermatophyta</taxon>
        <taxon>Magnoliopsida</taxon>
        <taxon>eudicotyledons</taxon>
        <taxon>Gunneridae</taxon>
        <taxon>Pentapetalae</taxon>
        <taxon>asterids</taxon>
        <taxon>campanulids</taxon>
        <taxon>Asterales</taxon>
        <taxon>Asteraceae</taxon>
        <taxon>Asteroideae</taxon>
        <taxon>Heliantheae alliance</taxon>
        <taxon>Heliantheae</taxon>
        <taxon>Helianthus</taxon>
    </lineage>
</organism>
<proteinExistence type="predicted"/>
<gene>
    <name evidence="2" type="ORF">HanXRQr2_Chr08g0350301</name>
</gene>
<dbReference type="Proteomes" id="UP000215914">
    <property type="component" value="Unassembled WGS sequence"/>
</dbReference>
<dbReference type="EMBL" id="MNCJ02000323">
    <property type="protein sequence ID" value="KAF5796341.1"/>
    <property type="molecule type" value="Genomic_DNA"/>
</dbReference>
<comment type="caution">
    <text evidence="2">The sequence shown here is derived from an EMBL/GenBank/DDBJ whole genome shotgun (WGS) entry which is preliminary data.</text>
</comment>
<evidence type="ECO:0000313" key="3">
    <source>
        <dbReference type="Proteomes" id="UP000215914"/>
    </source>
</evidence>
<accession>A0A9K3NDP8</accession>
<evidence type="ECO:0000313" key="2">
    <source>
        <dbReference type="EMBL" id="KAF5796341.1"/>
    </source>
</evidence>
<sequence length="47" mass="5255">MSSLVTNIIKTSTPYSLLGYWILIIPSFTNWPVIVPTSKIAYNSPNL</sequence>
<keyword evidence="1" id="KW-1133">Transmembrane helix</keyword>
<name>A0A9K3NDP8_HELAN</name>
<feature type="transmembrane region" description="Helical" evidence="1">
    <location>
        <begin position="20"/>
        <end position="42"/>
    </location>
</feature>
<dbReference type="AlphaFoldDB" id="A0A9K3NDP8"/>
<reference evidence="2" key="1">
    <citation type="journal article" date="2017" name="Nature">
        <title>The sunflower genome provides insights into oil metabolism, flowering and Asterid evolution.</title>
        <authorList>
            <person name="Badouin H."/>
            <person name="Gouzy J."/>
            <person name="Grassa C.J."/>
            <person name="Murat F."/>
            <person name="Staton S.E."/>
            <person name="Cottret L."/>
            <person name="Lelandais-Briere C."/>
            <person name="Owens G.L."/>
            <person name="Carrere S."/>
            <person name="Mayjonade B."/>
            <person name="Legrand L."/>
            <person name="Gill N."/>
            <person name="Kane N.C."/>
            <person name="Bowers J.E."/>
            <person name="Hubner S."/>
            <person name="Bellec A."/>
            <person name="Berard A."/>
            <person name="Berges H."/>
            <person name="Blanchet N."/>
            <person name="Boniface M.C."/>
            <person name="Brunel D."/>
            <person name="Catrice O."/>
            <person name="Chaidir N."/>
            <person name="Claudel C."/>
            <person name="Donnadieu C."/>
            <person name="Faraut T."/>
            <person name="Fievet G."/>
            <person name="Helmstetter N."/>
            <person name="King M."/>
            <person name="Knapp S.J."/>
            <person name="Lai Z."/>
            <person name="Le Paslier M.C."/>
            <person name="Lippi Y."/>
            <person name="Lorenzon L."/>
            <person name="Mandel J.R."/>
            <person name="Marage G."/>
            <person name="Marchand G."/>
            <person name="Marquand E."/>
            <person name="Bret-Mestries E."/>
            <person name="Morien E."/>
            <person name="Nambeesan S."/>
            <person name="Nguyen T."/>
            <person name="Pegot-Espagnet P."/>
            <person name="Pouilly N."/>
            <person name="Raftis F."/>
            <person name="Sallet E."/>
            <person name="Schiex T."/>
            <person name="Thomas J."/>
            <person name="Vandecasteele C."/>
            <person name="Vares D."/>
            <person name="Vear F."/>
            <person name="Vautrin S."/>
            <person name="Crespi M."/>
            <person name="Mangin B."/>
            <person name="Burke J.M."/>
            <person name="Salse J."/>
            <person name="Munos S."/>
            <person name="Vincourt P."/>
            <person name="Rieseberg L.H."/>
            <person name="Langlade N.B."/>
        </authorList>
    </citation>
    <scope>NUCLEOTIDE SEQUENCE</scope>
    <source>
        <tissue evidence="2">Leaves</tissue>
    </source>
</reference>
<reference evidence="2" key="2">
    <citation type="submission" date="2020-06" db="EMBL/GenBank/DDBJ databases">
        <title>Helianthus annuus Genome sequencing and assembly Release 2.</title>
        <authorList>
            <person name="Gouzy J."/>
            <person name="Langlade N."/>
            <person name="Munos S."/>
        </authorList>
    </citation>
    <scope>NUCLEOTIDE SEQUENCE</scope>
    <source>
        <tissue evidence="2">Leaves</tissue>
    </source>
</reference>
<keyword evidence="1" id="KW-0812">Transmembrane</keyword>